<organism evidence="3 4">
    <name type="scientific">Mycobacterium angelicum</name>
    <dbReference type="NCBI Taxonomy" id="470074"/>
    <lineage>
        <taxon>Bacteria</taxon>
        <taxon>Bacillati</taxon>
        <taxon>Actinomycetota</taxon>
        <taxon>Actinomycetes</taxon>
        <taxon>Mycobacteriales</taxon>
        <taxon>Mycobacteriaceae</taxon>
        <taxon>Mycobacterium</taxon>
    </lineage>
</organism>
<evidence type="ECO:0000256" key="1">
    <source>
        <dbReference type="SAM" id="MobiDB-lite"/>
    </source>
</evidence>
<keyword evidence="4" id="KW-1185">Reference proteome</keyword>
<keyword evidence="2" id="KW-0812">Transmembrane</keyword>
<evidence type="ECO:0008006" key="5">
    <source>
        <dbReference type="Google" id="ProtNLM"/>
    </source>
</evidence>
<dbReference type="AlphaFoldDB" id="A0A1W9ZRW0"/>
<dbReference type="OrthoDB" id="4737921at2"/>
<name>A0A1W9ZRW0_MYCAN</name>
<evidence type="ECO:0000256" key="2">
    <source>
        <dbReference type="SAM" id="Phobius"/>
    </source>
</evidence>
<dbReference type="EMBL" id="MVHE01000022">
    <property type="protein sequence ID" value="ORA20529.1"/>
    <property type="molecule type" value="Genomic_DNA"/>
</dbReference>
<dbReference type="Proteomes" id="UP000192284">
    <property type="component" value="Unassembled WGS sequence"/>
</dbReference>
<dbReference type="RefSeq" id="WP_139801697.1">
    <property type="nucleotide sequence ID" value="NZ_JACKTS010000046.1"/>
</dbReference>
<proteinExistence type="predicted"/>
<feature type="transmembrane region" description="Helical" evidence="2">
    <location>
        <begin position="35"/>
        <end position="54"/>
    </location>
</feature>
<protein>
    <recommendedName>
        <fullName evidence="5">DUF4345 domain-containing protein</fullName>
    </recommendedName>
</protein>
<feature type="transmembrane region" description="Helical" evidence="2">
    <location>
        <begin position="61"/>
        <end position="80"/>
    </location>
</feature>
<sequence length="149" mass="16138">MLARVLGPFFVIATATTVARPDMRTLLSDFEASTPWPWITGALMLLAALVIVALHQYWHGAAAITVSVVGWLLVLRAVLLMTFPQAFMSATEAAFELTPLWVGVEISIGLVGLWLTFVGWRPEPNQPVAQAETPRSGGPSQRLAGRASR</sequence>
<feature type="region of interest" description="Disordered" evidence="1">
    <location>
        <begin position="126"/>
        <end position="149"/>
    </location>
</feature>
<feature type="transmembrane region" description="Helical" evidence="2">
    <location>
        <begin position="100"/>
        <end position="120"/>
    </location>
</feature>
<evidence type="ECO:0000313" key="4">
    <source>
        <dbReference type="Proteomes" id="UP000192284"/>
    </source>
</evidence>
<gene>
    <name evidence="3" type="ORF">BST12_15100</name>
</gene>
<accession>A0A1W9ZRW0</accession>
<keyword evidence="2" id="KW-0472">Membrane</keyword>
<comment type="caution">
    <text evidence="3">The sequence shown here is derived from an EMBL/GenBank/DDBJ whole genome shotgun (WGS) entry which is preliminary data.</text>
</comment>
<keyword evidence="2" id="KW-1133">Transmembrane helix</keyword>
<evidence type="ECO:0000313" key="3">
    <source>
        <dbReference type="EMBL" id="ORA20529.1"/>
    </source>
</evidence>
<reference evidence="3 4" key="1">
    <citation type="submission" date="2017-02" db="EMBL/GenBank/DDBJ databases">
        <title>The new phylogeny of genus Mycobacterium.</title>
        <authorList>
            <person name="Tortoli E."/>
            <person name="Trovato A."/>
            <person name="Cirillo D.M."/>
        </authorList>
    </citation>
    <scope>NUCLEOTIDE SEQUENCE [LARGE SCALE GENOMIC DNA]</scope>
    <source>
        <strain evidence="3 4">DSM 45057</strain>
    </source>
</reference>